<name>A0A2Z5U252_9STRE</name>
<evidence type="ECO:0000313" key="1">
    <source>
        <dbReference type="EMBL" id="BBA91788.1"/>
    </source>
</evidence>
<dbReference type="EMBL" id="AP018400">
    <property type="protein sequence ID" value="BBA91788.1"/>
    <property type="molecule type" value="Genomic_DNA"/>
</dbReference>
<organism evidence="1 2">
    <name type="scientific">Streptococcus ruminantium</name>
    <dbReference type="NCBI Taxonomy" id="1917441"/>
    <lineage>
        <taxon>Bacteria</taxon>
        <taxon>Bacillati</taxon>
        <taxon>Bacillota</taxon>
        <taxon>Bacilli</taxon>
        <taxon>Lactobacillales</taxon>
        <taxon>Streptococcaceae</taxon>
        <taxon>Streptococcus</taxon>
    </lineage>
</organism>
<reference evidence="1 2" key="1">
    <citation type="journal article" date="2018" name="Genome Biol. Evol.">
        <title>Complete Genome Sequence of Streptococcus ruminantium sp. nov. GUT-187T (=DSM 104980T =JCM 31869T), the Type Strain of S. ruminantium, and Comparison with Genome Sequences of Streptococcus suis Strains.</title>
        <authorList>
            <person name="Tohya M."/>
            <person name="Sekizaki T."/>
            <person name="Miyoshi-Akiyama T."/>
        </authorList>
    </citation>
    <scope>NUCLEOTIDE SEQUENCE [LARGE SCALE GENOMIC DNA]</scope>
    <source>
        <strain evidence="1 2">GUT187T</strain>
    </source>
</reference>
<sequence>MSKQDLQQLNQTFLKEDLAALFVSIWDFCGRCYLFLKIPNFQKKDEW</sequence>
<dbReference type="GO" id="GO:0016740">
    <property type="term" value="F:transferase activity"/>
    <property type="evidence" value="ECO:0007669"/>
    <property type="project" value="UniProtKB-KW"/>
</dbReference>
<keyword evidence="1" id="KW-0808">Transferase</keyword>
<proteinExistence type="predicted"/>
<protein>
    <submittedName>
        <fullName evidence="1">N-acetyltransferase</fullName>
    </submittedName>
</protein>
<dbReference type="AlphaFoldDB" id="A0A2Z5U252"/>
<gene>
    <name evidence="1" type="ORF">SR187_0785</name>
</gene>
<evidence type="ECO:0000313" key="2">
    <source>
        <dbReference type="Proteomes" id="UP000269331"/>
    </source>
</evidence>
<accession>A0A2Z5U252</accession>
<dbReference type="KEGG" id="srq:SR187_0785"/>
<dbReference type="Proteomes" id="UP000269331">
    <property type="component" value="Chromosome"/>
</dbReference>